<feature type="region of interest" description="Disordered" evidence="1">
    <location>
        <begin position="11"/>
        <end position="39"/>
    </location>
</feature>
<reference evidence="2" key="5">
    <citation type="journal article" date="2021" name="G3 (Bethesda)">
        <title>Aegilops tauschii genome assembly Aet v5.0 features greater sequence contiguity and improved annotation.</title>
        <authorList>
            <person name="Wang L."/>
            <person name="Zhu T."/>
            <person name="Rodriguez J.C."/>
            <person name="Deal K.R."/>
            <person name="Dubcovsky J."/>
            <person name="McGuire P.E."/>
            <person name="Lux T."/>
            <person name="Spannagl M."/>
            <person name="Mayer K.F.X."/>
            <person name="Baldrich P."/>
            <person name="Meyers B.C."/>
            <person name="Huo N."/>
            <person name="Gu Y.Q."/>
            <person name="Zhou H."/>
            <person name="Devos K.M."/>
            <person name="Bennetzen J.L."/>
            <person name="Unver T."/>
            <person name="Budak H."/>
            <person name="Gulick P.J."/>
            <person name="Galiba G."/>
            <person name="Kalapos B."/>
            <person name="Nelson D.R."/>
            <person name="Li P."/>
            <person name="You F.M."/>
            <person name="Luo M.C."/>
            <person name="Dvorak J."/>
        </authorList>
    </citation>
    <scope>NUCLEOTIDE SEQUENCE [LARGE SCALE GENOMIC DNA]</scope>
    <source>
        <strain evidence="2">cv. AL8/78</strain>
    </source>
</reference>
<reference evidence="2" key="4">
    <citation type="submission" date="2019-03" db="UniProtKB">
        <authorList>
            <consortium name="EnsemblPlants"/>
        </authorList>
    </citation>
    <scope>IDENTIFICATION</scope>
</reference>
<reference evidence="2" key="3">
    <citation type="journal article" date="2017" name="Nature">
        <title>Genome sequence of the progenitor of the wheat D genome Aegilops tauschii.</title>
        <authorList>
            <person name="Luo M.C."/>
            <person name="Gu Y.Q."/>
            <person name="Puiu D."/>
            <person name="Wang H."/>
            <person name="Twardziok S.O."/>
            <person name="Deal K.R."/>
            <person name="Huo N."/>
            <person name="Zhu T."/>
            <person name="Wang L."/>
            <person name="Wang Y."/>
            <person name="McGuire P.E."/>
            <person name="Liu S."/>
            <person name="Long H."/>
            <person name="Ramasamy R.K."/>
            <person name="Rodriguez J.C."/>
            <person name="Van S.L."/>
            <person name="Yuan L."/>
            <person name="Wang Z."/>
            <person name="Xia Z."/>
            <person name="Xiao L."/>
            <person name="Anderson O.D."/>
            <person name="Ouyang S."/>
            <person name="Liang Y."/>
            <person name="Zimin A.V."/>
            <person name="Pertea G."/>
            <person name="Qi P."/>
            <person name="Bennetzen J.L."/>
            <person name="Dai X."/>
            <person name="Dawson M.W."/>
            <person name="Muller H.G."/>
            <person name="Kugler K."/>
            <person name="Rivarola-Duarte L."/>
            <person name="Spannagl M."/>
            <person name="Mayer K.F.X."/>
            <person name="Lu F.H."/>
            <person name="Bevan M.W."/>
            <person name="Leroy P."/>
            <person name="Li P."/>
            <person name="You F.M."/>
            <person name="Sun Q."/>
            <person name="Liu Z."/>
            <person name="Lyons E."/>
            <person name="Wicker T."/>
            <person name="Salzberg S.L."/>
            <person name="Devos K.M."/>
            <person name="Dvorak J."/>
        </authorList>
    </citation>
    <scope>NUCLEOTIDE SEQUENCE [LARGE SCALE GENOMIC DNA]</scope>
    <source>
        <strain evidence="2">cv. AL8/78</strain>
    </source>
</reference>
<reference evidence="3" key="2">
    <citation type="journal article" date="2017" name="Nat. Plants">
        <title>The Aegilops tauschii genome reveals multiple impacts of transposons.</title>
        <authorList>
            <person name="Zhao G."/>
            <person name="Zou C."/>
            <person name="Li K."/>
            <person name="Wang K."/>
            <person name="Li T."/>
            <person name="Gao L."/>
            <person name="Zhang X."/>
            <person name="Wang H."/>
            <person name="Yang Z."/>
            <person name="Liu X."/>
            <person name="Jiang W."/>
            <person name="Mao L."/>
            <person name="Kong X."/>
            <person name="Jiao Y."/>
            <person name="Jia J."/>
        </authorList>
    </citation>
    <scope>NUCLEOTIDE SEQUENCE [LARGE SCALE GENOMIC DNA]</scope>
    <source>
        <strain evidence="3">cv. AL8/78</strain>
    </source>
</reference>
<dbReference type="EnsemblPlants" id="AET6Gv20289100.4">
    <property type="protein sequence ID" value="AET6Gv20289100.4"/>
    <property type="gene ID" value="AET6Gv20289100"/>
</dbReference>
<proteinExistence type="predicted"/>
<dbReference type="Gramene" id="AET6Gv20289100.4">
    <property type="protein sequence ID" value="AET6Gv20289100.4"/>
    <property type="gene ID" value="AET6Gv20289100"/>
</dbReference>
<dbReference type="Gramene" id="AET6Gv20289100.5">
    <property type="protein sequence ID" value="AET6Gv20289100.5"/>
    <property type="gene ID" value="AET6Gv20289100"/>
</dbReference>
<dbReference type="Proteomes" id="UP000015105">
    <property type="component" value="Chromosome 6D"/>
</dbReference>
<organism evidence="2 3">
    <name type="scientific">Aegilops tauschii subsp. strangulata</name>
    <name type="common">Goatgrass</name>
    <dbReference type="NCBI Taxonomy" id="200361"/>
    <lineage>
        <taxon>Eukaryota</taxon>
        <taxon>Viridiplantae</taxon>
        <taxon>Streptophyta</taxon>
        <taxon>Embryophyta</taxon>
        <taxon>Tracheophyta</taxon>
        <taxon>Spermatophyta</taxon>
        <taxon>Magnoliopsida</taxon>
        <taxon>Liliopsida</taxon>
        <taxon>Poales</taxon>
        <taxon>Poaceae</taxon>
        <taxon>BOP clade</taxon>
        <taxon>Pooideae</taxon>
        <taxon>Triticodae</taxon>
        <taxon>Triticeae</taxon>
        <taxon>Triticinae</taxon>
        <taxon>Aegilops</taxon>
    </lineage>
</organism>
<reference evidence="3" key="1">
    <citation type="journal article" date="2014" name="Science">
        <title>Ancient hybridizations among the ancestral genomes of bread wheat.</title>
        <authorList>
            <consortium name="International Wheat Genome Sequencing Consortium,"/>
            <person name="Marcussen T."/>
            <person name="Sandve S.R."/>
            <person name="Heier L."/>
            <person name="Spannagl M."/>
            <person name="Pfeifer M."/>
            <person name="Jakobsen K.S."/>
            <person name="Wulff B.B."/>
            <person name="Steuernagel B."/>
            <person name="Mayer K.F."/>
            <person name="Olsen O.A."/>
        </authorList>
    </citation>
    <scope>NUCLEOTIDE SEQUENCE [LARGE SCALE GENOMIC DNA]</scope>
    <source>
        <strain evidence="3">cv. AL8/78</strain>
    </source>
</reference>
<dbReference type="AlphaFoldDB" id="A0A453N9V4"/>
<sequence length="124" mass="13599">CATNCPLHVLPRHPPRARSRSRPPTPAASRPPFLNLTSSAIHRTPLHTRETAARHLQQPRPGSRPLRGVVSSFPVDICHRRRPGPAFHAAAVEDSDRVIRFVQRSSPPSPSATKLLGASVHLQI</sequence>
<name>A0A453N9V4_AEGTS</name>
<evidence type="ECO:0000256" key="1">
    <source>
        <dbReference type="SAM" id="MobiDB-lite"/>
    </source>
</evidence>
<evidence type="ECO:0000313" key="2">
    <source>
        <dbReference type="EnsemblPlants" id="AET6Gv20289100.4"/>
    </source>
</evidence>
<keyword evidence="3" id="KW-1185">Reference proteome</keyword>
<accession>A0A453N9V4</accession>
<protein>
    <submittedName>
        <fullName evidence="2">Uncharacterized protein</fullName>
    </submittedName>
</protein>
<dbReference type="EnsemblPlants" id="AET6Gv20289100.5">
    <property type="protein sequence ID" value="AET6Gv20289100.5"/>
    <property type="gene ID" value="AET6Gv20289100"/>
</dbReference>
<evidence type="ECO:0000313" key="3">
    <source>
        <dbReference type="Proteomes" id="UP000015105"/>
    </source>
</evidence>
<feature type="compositionally biased region" description="Basic residues" evidence="1">
    <location>
        <begin position="11"/>
        <end position="21"/>
    </location>
</feature>